<dbReference type="AlphaFoldDB" id="A0A554NFE4"/>
<keyword evidence="2" id="KW-0812">Transmembrane</keyword>
<organism evidence="3 4">
    <name type="scientific">Haloglomus irregulare</name>
    <dbReference type="NCBI Taxonomy" id="2234134"/>
    <lineage>
        <taxon>Archaea</taxon>
        <taxon>Methanobacteriati</taxon>
        <taxon>Methanobacteriota</taxon>
        <taxon>Stenosarchaea group</taxon>
        <taxon>Halobacteria</taxon>
        <taxon>Halobacteriales</taxon>
        <taxon>Natronomonadaceae</taxon>
        <taxon>Haloglomus</taxon>
    </lineage>
</organism>
<protein>
    <submittedName>
        <fullName evidence="3">Uncharacterized protein</fullName>
    </submittedName>
</protein>
<sequence length="99" mass="10373">MADPSDSTATEPPPDDVPDRPGVANVLQALNVRRNAAVGFAVGVAFTLFVVYVYVIVPDRSYSLGLWATLGFVLAVGTGLLVTAVLTAGSAVRRARELE</sequence>
<evidence type="ECO:0000313" key="4">
    <source>
        <dbReference type="Proteomes" id="UP000319894"/>
    </source>
</evidence>
<feature type="compositionally biased region" description="Polar residues" evidence="1">
    <location>
        <begin position="1"/>
        <end position="10"/>
    </location>
</feature>
<evidence type="ECO:0000313" key="3">
    <source>
        <dbReference type="EMBL" id="TSD16122.1"/>
    </source>
</evidence>
<proteinExistence type="predicted"/>
<name>A0A554NFE4_9EURY</name>
<evidence type="ECO:0000256" key="1">
    <source>
        <dbReference type="SAM" id="MobiDB-lite"/>
    </source>
</evidence>
<reference evidence="3 4" key="1">
    <citation type="submission" date="2018-06" db="EMBL/GenBank/DDBJ databases">
        <title>Natronomonas sp. F16-60 a new haloarchaeon isolated from a solar saltern of Isla Cristina, Huelva, Spain.</title>
        <authorList>
            <person name="Duran-Viseras A."/>
            <person name="Sanchez-Porro C."/>
            <person name="Ventosa A."/>
        </authorList>
    </citation>
    <scope>NUCLEOTIDE SEQUENCE [LARGE SCALE GENOMIC DNA]</scope>
    <source>
        <strain evidence="3 4">F16-60</strain>
    </source>
</reference>
<keyword evidence="2" id="KW-1133">Transmembrane helix</keyword>
<feature type="transmembrane region" description="Helical" evidence="2">
    <location>
        <begin position="67"/>
        <end position="92"/>
    </location>
</feature>
<keyword evidence="4" id="KW-1185">Reference proteome</keyword>
<keyword evidence="2" id="KW-0472">Membrane</keyword>
<evidence type="ECO:0000256" key="2">
    <source>
        <dbReference type="SAM" id="Phobius"/>
    </source>
</evidence>
<dbReference type="InParanoid" id="A0A554NFE4"/>
<feature type="transmembrane region" description="Helical" evidence="2">
    <location>
        <begin position="36"/>
        <end position="55"/>
    </location>
</feature>
<dbReference type="Proteomes" id="UP000319894">
    <property type="component" value="Unassembled WGS sequence"/>
</dbReference>
<dbReference type="RefSeq" id="WP_144260604.1">
    <property type="nucleotide sequence ID" value="NZ_QMDX01000001.1"/>
</dbReference>
<dbReference type="EMBL" id="QMDX01000001">
    <property type="protein sequence ID" value="TSD16122.1"/>
    <property type="molecule type" value="Genomic_DNA"/>
</dbReference>
<comment type="caution">
    <text evidence="3">The sequence shown here is derived from an EMBL/GenBank/DDBJ whole genome shotgun (WGS) entry which is preliminary data.</text>
</comment>
<accession>A0A554NFE4</accession>
<dbReference type="InterPro" id="IPR055958">
    <property type="entry name" value="DUF7536"/>
</dbReference>
<gene>
    <name evidence="3" type="ORF">DP107_02815</name>
</gene>
<feature type="region of interest" description="Disordered" evidence="1">
    <location>
        <begin position="1"/>
        <end position="20"/>
    </location>
</feature>
<dbReference type="Pfam" id="PF24380">
    <property type="entry name" value="DUF7536"/>
    <property type="match status" value="1"/>
</dbReference>